<dbReference type="PROSITE" id="PS51371">
    <property type="entry name" value="CBS"/>
    <property type="match status" value="2"/>
</dbReference>
<evidence type="ECO:0000259" key="4">
    <source>
        <dbReference type="PROSITE" id="PS51671"/>
    </source>
</evidence>
<gene>
    <name evidence="5" type="ORF">D3Z33_05450</name>
</gene>
<evidence type="ECO:0000256" key="1">
    <source>
        <dbReference type="ARBA" id="ARBA00023122"/>
    </source>
</evidence>
<dbReference type="InterPro" id="IPR046342">
    <property type="entry name" value="CBS_dom_sf"/>
</dbReference>
<dbReference type="SUPFAM" id="SSF55021">
    <property type="entry name" value="ACT-like"/>
    <property type="match status" value="1"/>
</dbReference>
<comment type="caution">
    <text evidence="5">The sequence shown here is derived from an EMBL/GenBank/DDBJ whole genome shotgun (WGS) entry which is preliminary data.</text>
</comment>
<feature type="domain" description="ACT" evidence="4">
    <location>
        <begin position="139"/>
        <end position="210"/>
    </location>
</feature>
<feature type="domain" description="CBS" evidence="3">
    <location>
        <begin position="8"/>
        <end position="65"/>
    </location>
</feature>
<evidence type="ECO:0000259" key="3">
    <source>
        <dbReference type="PROSITE" id="PS51371"/>
    </source>
</evidence>
<dbReference type="Proteomes" id="UP000467132">
    <property type="component" value="Unassembled WGS sequence"/>
</dbReference>
<accession>A0A845QXS7</accession>
<dbReference type="OrthoDB" id="1706107at2"/>
<dbReference type="InterPro" id="IPR051257">
    <property type="entry name" value="Diverse_CBS-Domain"/>
</dbReference>
<sequence length="210" mass="23684">MYITSVLLGRENLTILQKDDSVKKAKKVIEDGGFLSLPVLDGDKFVGAIPIYNIYKQLIDKDKDEKEAFLNSTIGNYIQENIPKISSTSLIEDAAELFGRKNIPFVPVIDEEERLEGIITQKAIFNGFSRLLGYKRGTRIVINVPEMKGKLSDLTNAIRKSNSNIISLVVYDPETPLNVKQVIIRVETDNIDALKQRLSKRGFSIRELDK</sequence>
<evidence type="ECO:0000313" key="5">
    <source>
        <dbReference type="EMBL" id="NBI06306.1"/>
    </source>
</evidence>
<evidence type="ECO:0000313" key="6">
    <source>
        <dbReference type="Proteomes" id="UP000467132"/>
    </source>
</evidence>
<dbReference type="PANTHER" id="PTHR43080">
    <property type="entry name" value="CBS DOMAIN-CONTAINING PROTEIN CBSX3, MITOCHONDRIAL"/>
    <property type="match status" value="1"/>
</dbReference>
<dbReference type="RefSeq" id="WP_160196778.1">
    <property type="nucleotide sequence ID" value="NZ_QXXA01000005.1"/>
</dbReference>
<dbReference type="CDD" id="cd02205">
    <property type="entry name" value="CBS_pair_SF"/>
    <property type="match status" value="1"/>
</dbReference>
<keyword evidence="6" id="KW-1185">Reference proteome</keyword>
<protein>
    <submittedName>
        <fullName evidence="5">CBS domain-containing protein</fullName>
    </submittedName>
</protein>
<feature type="domain" description="CBS" evidence="3">
    <location>
        <begin position="78"/>
        <end position="136"/>
    </location>
</feature>
<dbReference type="Pfam" id="PF22190">
    <property type="entry name" value="TTHA0829-like_ACT"/>
    <property type="match status" value="1"/>
</dbReference>
<dbReference type="AlphaFoldDB" id="A0A845QXS7"/>
<dbReference type="SMART" id="SM00116">
    <property type="entry name" value="CBS"/>
    <property type="match status" value="2"/>
</dbReference>
<keyword evidence="1 2" id="KW-0129">CBS domain</keyword>
<dbReference type="Pfam" id="PF00571">
    <property type="entry name" value="CBS"/>
    <property type="match status" value="2"/>
</dbReference>
<organism evidence="5 6">
    <name type="scientific">Senegalia massiliensis</name>
    <dbReference type="NCBI Taxonomy" id="1720316"/>
    <lineage>
        <taxon>Bacteria</taxon>
        <taxon>Bacillati</taxon>
        <taxon>Bacillota</taxon>
        <taxon>Clostridia</taxon>
        <taxon>Eubacteriales</taxon>
        <taxon>Clostridiaceae</taxon>
        <taxon>Senegalia</taxon>
    </lineage>
</organism>
<dbReference type="PANTHER" id="PTHR43080:SF2">
    <property type="entry name" value="CBS DOMAIN-CONTAINING PROTEIN"/>
    <property type="match status" value="1"/>
</dbReference>
<dbReference type="InterPro" id="IPR045865">
    <property type="entry name" value="ACT-like_dom_sf"/>
</dbReference>
<dbReference type="EMBL" id="QXXA01000005">
    <property type="protein sequence ID" value="NBI06306.1"/>
    <property type="molecule type" value="Genomic_DNA"/>
</dbReference>
<dbReference type="InterPro" id="IPR000644">
    <property type="entry name" value="CBS_dom"/>
</dbReference>
<name>A0A845QXS7_9CLOT</name>
<proteinExistence type="predicted"/>
<dbReference type="SUPFAM" id="SSF54631">
    <property type="entry name" value="CBS-domain pair"/>
    <property type="match status" value="1"/>
</dbReference>
<dbReference type="InterPro" id="IPR002912">
    <property type="entry name" value="ACT_dom"/>
</dbReference>
<evidence type="ECO:0000256" key="2">
    <source>
        <dbReference type="PROSITE-ProRule" id="PRU00703"/>
    </source>
</evidence>
<dbReference type="Gene3D" id="3.10.580.10">
    <property type="entry name" value="CBS-domain"/>
    <property type="match status" value="1"/>
</dbReference>
<dbReference type="PROSITE" id="PS51671">
    <property type="entry name" value="ACT"/>
    <property type="match status" value="1"/>
</dbReference>
<reference evidence="5 6" key="1">
    <citation type="submission" date="2018-08" db="EMBL/GenBank/DDBJ databases">
        <title>Murine metabolic-syndrome-specific gut microbial biobank.</title>
        <authorList>
            <person name="Liu C."/>
        </authorList>
    </citation>
    <scope>NUCLEOTIDE SEQUENCE [LARGE SCALE GENOMIC DNA]</scope>
    <source>
        <strain evidence="5 6">583</strain>
    </source>
</reference>